<reference evidence="1 2" key="1">
    <citation type="submission" date="2017-03" db="EMBL/GenBank/DDBJ databases">
        <authorList>
            <person name="Afonso C.L."/>
            <person name="Miller P.J."/>
            <person name="Scott M.A."/>
            <person name="Spackman E."/>
            <person name="Goraichik I."/>
            <person name="Dimitrov K.M."/>
            <person name="Suarez D.L."/>
            <person name="Swayne D.E."/>
        </authorList>
    </citation>
    <scope>NUCLEOTIDE SEQUENCE [LARGE SCALE GENOMIC DNA]</scope>
    <source>
        <strain evidence="1">PRJEB14757</strain>
    </source>
</reference>
<dbReference type="RefSeq" id="WP_080799555.1">
    <property type="nucleotide sequence ID" value="NZ_LT828540.1"/>
</dbReference>
<dbReference type="AlphaFoldDB" id="A0A1W1HFF8"/>
<dbReference type="STRING" id="1246637.MTBBW1_280002"/>
<accession>A0A1W1HFF8</accession>
<sequence>MRDINRLTSMILICILSCILLIPLNIHAKDIYKIAVVQHQDMLLFSTAFEGFKAGIKELGFAEK</sequence>
<proteinExistence type="predicted"/>
<name>A0A1W1HFF8_9BACT</name>
<organism evidence="1 2">
    <name type="scientific">Desulfamplus magnetovallimortis</name>
    <dbReference type="NCBI Taxonomy" id="1246637"/>
    <lineage>
        <taxon>Bacteria</taxon>
        <taxon>Pseudomonadati</taxon>
        <taxon>Thermodesulfobacteriota</taxon>
        <taxon>Desulfobacteria</taxon>
        <taxon>Desulfobacterales</taxon>
        <taxon>Desulfobacteraceae</taxon>
        <taxon>Desulfamplus</taxon>
    </lineage>
</organism>
<dbReference type="Proteomes" id="UP000191931">
    <property type="component" value="Unassembled WGS sequence"/>
</dbReference>
<evidence type="ECO:0000313" key="1">
    <source>
        <dbReference type="EMBL" id="SLM31166.1"/>
    </source>
</evidence>
<dbReference type="EMBL" id="FWEV01000201">
    <property type="protein sequence ID" value="SLM31166.1"/>
    <property type="molecule type" value="Genomic_DNA"/>
</dbReference>
<protein>
    <submittedName>
        <fullName evidence="1">Uncharacterized protein</fullName>
    </submittedName>
</protein>
<gene>
    <name evidence="1" type="ORF">MTBBW1_280002</name>
</gene>
<evidence type="ECO:0000313" key="2">
    <source>
        <dbReference type="Proteomes" id="UP000191931"/>
    </source>
</evidence>
<keyword evidence="2" id="KW-1185">Reference proteome</keyword>